<dbReference type="GeneID" id="25334690"/>
<evidence type="ECO:0000256" key="2">
    <source>
        <dbReference type="SAM" id="MobiDB-lite"/>
    </source>
</evidence>
<feature type="region of interest" description="Disordered" evidence="2">
    <location>
        <begin position="386"/>
        <end position="408"/>
    </location>
</feature>
<evidence type="ECO:0000313" key="4">
    <source>
        <dbReference type="EMBL" id="CDJ57199.1"/>
    </source>
</evidence>
<dbReference type="InterPro" id="IPR003325">
    <property type="entry name" value="TerD"/>
</dbReference>
<evidence type="ECO:0000256" key="1">
    <source>
        <dbReference type="SAM" id="Coils"/>
    </source>
</evidence>
<sequence length="786" mass="86067">MLRLTSGMADKERAGTVKIALGLGVWKWVETLGTSMLIPVPSTAADLQKYVGHSSVMVRKGGATAEFVYGLGISSLQPTEQVDNNEETPLRFVSVQLQLANSSKNLDVDIHAFLFEADGTYVDCVFYKNPTLAGKSVRLLQEDQELLVDLRYIPQRCSFIVCTLAIYSGGTVAQLGDGSVQLGALVPRVGLEENANFPHLPCGQIPPSSSEFYEWVCLGMLPLRPRSSLGEECGMMLCLLAHHAGFWYFKPVLKPVTAFTPQGLIEPAQDYVTKQVAGLNEEKPGMELGSLIKAARAGAHVQFELADTEECLTDETKGHMLLAQGQGDVAVGKTKTTSKQIAPTLQTTADSSRGKIPHHVQERSRLLDNETPGNIRDFENNQFRNKDAQPLDMEQSANNRGGRRVKAQEKEIRGVPRGQEYSGGVVKVQKDGRVLYTDASVDAVSDEAKGIERPANRFYRIPGSDNKLTGDRVVDGVSSLVSYPPVDGHGEAPNHGVHVSDGRDMAGRQDLWRESVERRLSALERSVESIECNLQRIAAATSEMQKNNNLYLQELRERFTELKSDVASDIESALSGPLEALSLRVEEVKDGGGADAKQLAEQRQKIWAVDRMVLFLERNWHILAQSISELRFQISGLEQRIEYAVPAFREATLPPTDHAKGLPLSLQSSTCVKSVGDHHDGEVLEAVRVTQNNETTAQQIQGQSSFAFKALEELSRIQIHVEAFGACMRRLASATAPDGLKGLNPVERRVLSFAGTPKVFAALQDLERALETINLCGPGTPGAMLY</sequence>
<dbReference type="EMBL" id="HG719233">
    <property type="protein sequence ID" value="CDJ57199.1"/>
    <property type="molecule type" value="Genomic_DNA"/>
</dbReference>
<reference evidence="4" key="2">
    <citation type="submission" date="2013-10" db="EMBL/GenBank/DDBJ databases">
        <authorList>
            <person name="Aslett M."/>
        </authorList>
    </citation>
    <scope>NUCLEOTIDE SEQUENCE [LARGE SCALE GENOMIC DNA]</scope>
    <source>
        <strain evidence="4">Weybridge</strain>
    </source>
</reference>
<keyword evidence="1" id="KW-0175">Coiled coil</keyword>
<proteinExistence type="predicted"/>
<protein>
    <recommendedName>
        <fullName evidence="3">TerD domain-containing protein</fullName>
    </recommendedName>
</protein>
<dbReference type="Pfam" id="PF02342">
    <property type="entry name" value="TerD"/>
    <property type="match status" value="1"/>
</dbReference>
<dbReference type="PANTHER" id="PTHR32097:SF17">
    <property type="entry name" value="CAMP-BINDING PROTEIN 1-RELATED"/>
    <property type="match status" value="1"/>
</dbReference>
<evidence type="ECO:0000259" key="3">
    <source>
        <dbReference type="Pfam" id="PF02342"/>
    </source>
</evidence>
<feature type="domain" description="TerD" evidence="3">
    <location>
        <begin position="86"/>
        <end position="170"/>
    </location>
</feature>
<dbReference type="VEuPathDB" id="ToxoDB:EMWEY_00007040"/>
<accession>U6M445</accession>
<organism evidence="4 5">
    <name type="scientific">Eimeria maxima</name>
    <name type="common">Coccidian parasite</name>
    <dbReference type="NCBI Taxonomy" id="5804"/>
    <lineage>
        <taxon>Eukaryota</taxon>
        <taxon>Sar</taxon>
        <taxon>Alveolata</taxon>
        <taxon>Apicomplexa</taxon>
        <taxon>Conoidasida</taxon>
        <taxon>Coccidia</taxon>
        <taxon>Eucoccidiorida</taxon>
        <taxon>Eimeriorina</taxon>
        <taxon>Eimeriidae</taxon>
        <taxon>Eimeria</taxon>
    </lineage>
</organism>
<reference evidence="4" key="1">
    <citation type="submission" date="2013-10" db="EMBL/GenBank/DDBJ databases">
        <title>Genomic analysis of the causative agents of coccidiosis in chickens.</title>
        <authorList>
            <person name="Reid A.J."/>
            <person name="Blake D."/>
            <person name="Billington K."/>
            <person name="Browne H."/>
            <person name="Dunn M."/>
            <person name="Hung S."/>
            <person name="Kawahara F."/>
            <person name="Miranda-Saavedra D."/>
            <person name="Mourier T."/>
            <person name="Nagra H."/>
            <person name="Otto T.D."/>
            <person name="Rawlings N."/>
            <person name="Sanchez A."/>
            <person name="Sanders M."/>
            <person name="Subramaniam C."/>
            <person name="Tay Y."/>
            <person name="Dear P."/>
            <person name="Doerig C."/>
            <person name="Gruber A."/>
            <person name="Parkinson J."/>
            <person name="Shirley M."/>
            <person name="Wan K.L."/>
            <person name="Berriman M."/>
            <person name="Tomley F."/>
            <person name="Pain A."/>
        </authorList>
    </citation>
    <scope>NUCLEOTIDE SEQUENCE [LARGE SCALE GENOMIC DNA]</scope>
    <source>
        <strain evidence="4">Weybridge</strain>
    </source>
</reference>
<dbReference type="AlphaFoldDB" id="U6M445"/>
<dbReference type="RefSeq" id="XP_013333849.1">
    <property type="nucleotide sequence ID" value="XM_013478395.1"/>
</dbReference>
<evidence type="ECO:0000313" key="5">
    <source>
        <dbReference type="Proteomes" id="UP000030763"/>
    </source>
</evidence>
<feature type="compositionally biased region" description="Basic and acidic residues" evidence="2">
    <location>
        <begin position="488"/>
        <end position="503"/>
    </location>
</feature>
<dbReference type="OrthoDB" id="345745at2759"/>
<gene>
    <name evidence="4" type="ORF">EMWEY_00007040</name>
</gene>
<dbReference type="Gene3D" id="2.60.60.30">
    <property type="entry name" value="sav2460 like domains"/>
    <property type="match status" value="1"/>
</dbReference>
<name>U6M445_EIMMA</name>
<feature type="coiled-coil region" evidence="1">
    <location>
        <begin position="513"/>
        <end position="540"/>
    </location>
</feature>
<dbReference type="OMA" id="FYEWVCL"/>
<feature type="region of interest" description="Disordered" evidence="2">
    <location>
        <begin position="484"/>
        <end position="503"/>
    </location>
</feature>
<dbReference type="Proteomes" id="UP000030763">
    <property type="component" value="Unassembled WGS sequence"/>
</dbReference>
<dbReference type="PANTHER" id="PTHR32097">
    <property type="entry name" value="CAMP-BINDING PROTEIN 1-RELATED"/>
    <property type="match status" value="1"/>
</dbReference>
<keyword evidence="5" id="KW-1185">Reference proteome</keyword>
<dbReference type="InterPro" id="IPR051324">
    <property type="entry name" value="Stress/Tellurium_Resist"/>
</dbReference>